<name>A0A4P6ZZD5_9BACL</name>
<dbReference type="AlphaFoldDB" id="A0A4P6ZZD5"/>
<dbReference type="EMBL" id="CP038015">
    <property type="protein sequence ID" value="QBP40916.1"/>
    <property type="molecule type" value="Genomic_DNA"/>
</dbReference>
<protein>
    <recommendedName>
        <fullName evidence="4">Type II secretion system protein</fullName>
    </recommendedName>
</protein>
<evidence type="ECO:0008006" key="4">
    <source>
        <dbReference type="Google" id="ProtNLM"/>
    </source>
</evidence>
<evidence type="ECO:0000313" key="2">
    <source>
        <dbReference type="EMBL" id="QBP40916.1"/>
    </source>
</evidence>
<reference evidence="2 3" key="1">
    <citation type="submission" date="2019-03" db="EMBL/GenBank/DDBJ databases">
        <title>Complete genome sequence of Paenisporosarcina antarctica CGMCC 1.6503T.</title>
        <authorList>
            <person name="Rong J.-C."/>
            <person name="Chi N.-Y."/>
            <person name="Zhang Q.-F."/>
        </authorList>
    </citation>
    <scope>NUCLEOTIDE SEQUENCE [LARGE SCALE GENOMIC DNA]</scope>
    <source>
        <strain evidence="2 3">CGMCC 1.6503</strain>
    </source>
</reference>
<dbReference type="RefSeq" id="WP_134209584.1">
    <property type="nucleotide sequence ID" value="NZ_CP038015.1"/>
</dbReference>
<keyword evidence="1" id="KW-1133">Transmembrane helix</keyword>
<accession>A0A4P6ZZD5</accession>
<dbReference type="Proteomes" id="UP000294292">
    <property type="component" value="Chromosome"/>
</dbReference>
<dbReference type="KEGG" id="panc:E2636_07155"/>
<keyword evidence="1" id="KW-0472">Membrane</keyword>
<organism evidence="2 3">
    <name type="scientific">Paenisporosarcina antarctica</name>
    <dbReference type="NCBI Taxonomy" id="417367"/>
    <lineage>
        <taxon>Bacteria</taxon>
        <taxon>Bacillati</taxon>
        <taxon>Bacillota</taxon>
        <taxon>Bacilli</taxon>
        <taxon>Bacillales</taxon>
        <taxon>Caryophanaceae</taxon>
        <taxon>Paenisporosarcina</taxon>
    </lineage>
</organism>
<evidence type="ECO:0000256" key="1">
    <source>
        <dbReference type="SAM" id="Phobius"/>
    </source>
</evidence>
<keyword evidence="1" id="KW-0812">Transmembrane</keyword>
<dbReference type="OrthoDB" id="2453442at2"/>
<feature type="transmembrane region" description="Helical" evidence="1">
    <location>
        <begin position="12"/>
        <end position="32"/>
    </location>
</feature>
<evidence type="ECO:0000313" key="3">
    <source>
        <dbReference type="Proteomes" id="UP000294292"/>
    </source>
</evidence>
<gene>
    <name evidence="2" type="ORF">E2636_07155</name>
</gene>
<sequence>MNNNQGFSFVETILTVSILFLIFGTLMPFTNLMKLQLAEKREALHVAITKNQAATAIKNGDISGVVILDDVDFVWEWSSPILCVNYVIFEVSYESCDTY</sequence>
<keyword evidence="3" id="KW-1185">Reference proteome</keyword>
<proteinExistence type="predicted"/>